<keyword evidence="4" id="KW-1185">Reference proteome</keyword>
<dbReference type="InterPro" id="IPR006175">
    <property type="entry name" value="YjgF/YER057c/UK114"/>
</dbReference>
<dbReference type="PANTHER" id="PTHR11803:SF58">
    <property type="entry name" value="PROTEIN HMF1-RELATED"/>
    <property type="match status" value="1"/>
</dbReference>
<dbReference type="RefSeq" id="WP_289554389.1">
    <property type="nucleotide sequence ID" value="NZ_JBHLWO010000001.1"/>
</dbReference>
<dbReference type="CDD" id="cd00448">
    <property type="entry name" value="YjgF_YER057c_UK114_family"/>
    <property type="match status" value="1"/>
</dbReference>
<keyword evidence="3" id="KW-0378">Hydrolase</keyword>
<dbReference type="Pfam" id="PF01042">
    <property type="entry name" value="Ribonuc_L-PSP"/>
    <property type="match status" value="1"/>
</dbReference>
<gene>
    <name evidence="3" type="ORF">ACFFI0_01250</name>
</gene>
<organism evidence="3 4">
    <name type="scientific">Olivibacter oleidegradans</name>
    <dbReference type="NCBI Taxonomy" id="760123"/>
    <lineage>
        <taxon>Bacteria</taxon>
        <taxon>Pseudomonadati</taxon>
        <taxon>Bacteroidota</taxon>
        <taxon>Sphingobacteriia</taxon>
        <taxon>Sphingobacteriales</taxon>
        <taxon>Sphingobacteriaceae</taxon>
        <taxon>Olivibacter</taxon>
    </lineage>
</organism>
<dbReference type="Gene3D" id="3.30.1330.40">
    <property type="entry name" value="RutC-like"/>
    <property type="match status" value="1"/>
</dbReference>
<dbReference type="PANTHER" id="PTHR11803">
    <property type="entry name" value="2-IMINOBUTANOATE/2-IMINOPROPANOATE DEAMINASE RIDA"/>
    <property type="match status" value="1"/>
</dbReference>
<evidence type="ECO:0000256" key="2">
    <source>
        <dbReference type="SAM" id="SignalP"/>
    </source>
</evidence>
<feature type="signal peptide" evidence="2">
    <location>
        <begin position="1"/>
        <end position="23"/>
    </location>
</feature>
<sequence>MKTNILTTCLALCYSVICLQLSAQTKTDEVLKPYSDYVVQQGVVYTSGLLGLDAAGRIPPTFEQEVLQLFGNLDQVLSTANSSKEKIFSVTVYLSSMTHFNTFNRLYTAHFKAPYPVRTCIAVQELARNAHIEISAMARL</sequence>
<comment type="caution">
    <text evidence="3">The sequence shown here is derived from an EMBL/GenBank/DDBJ whole genome shotgun (WGS) entry which is preliminary data.</text>
</comment>
<name>A0ABV6HDE0_9SPHI</name>
<dbReference type="EC" id="3.5.-.-" evidence="3"/>
<proteinExistence type="inferred from homology"/>
<evidence type="ECO:0000313" key="3">
    <source>
        <dbReference type="EMBL" id="MFC0316906.1"/>
    </source>
</evidence>
<dbReference type="SUPFAM" id="SSF55298">
    <property type="entry name" value="YjgF-like"/>
    <property type="match status" value="1"/>
</dbReference>
<dbReference type="EMBL" id="JBHLWO010000001">
    <property type="protein sequence ID" value="MFC0316906.1"/>
    <property type="molecule type" value="Genomic_DNA"/>
</dbReference>
<dbReference type="InterPro" id="IPR035959">
    <property type="entry name" value="RutC-like_sf"/>
</dbReference>
<reference evidence="3 4" key="1">
    <citation type="submission" date="2024-09" db="EMBL/GenBank/DDBJ databases">
        <authorList>
            <person name="Sun Q."/>
            <person name="Mori K."/>
        </authorList>
    </citation>
    <scope>NUCLEOTIDE SEQUENCE [LARGE SCALE GENOMIC DNA]</scope>
    <source>
        <strain evidence="3 4">CCM 7765</strain>
    </source>
</reference>
<feature type="chain" id="PRO_5046869970" evidence="2">
    <location>
        <begin position="24"/>
        <end position="140"/>
    </location>
</feature>
<accession>A0ABV6HDE0</accession>
<keyword evidence="2" id="KW-0732">Signal</keyword>
<evidence type="ECO:0000313" key="4">
    <source>
        <dbReference type="Proteomes" id="UP001589774"/>
    </source>
</evidence>
<protein>
    <submittedName>
        <fullName evidence="3">RidA family protein</fullName>
        <ecNumber evidence="3">3.5.-.-</ecNumber>
    </submittedName>
</protein>
<evidence type="ECO:0000256" key="1">
    <source>
        <dbReference type="ARBA" id="ARBA00010552"/>
    </source>
</evidence>
<dbReference type="GO" id="GO:0016787">
    <property type="term" value="F:hydrolase activity"/>
    <property type="evidence" value="ECO:0007669"/>
    <property type="project" value="UniProtKB-KW"/>
</dbReference>
<dbReference type="Proteomes" id="UP001589774">
    <property type="component" value="Unassembled WGS sequence"/>
</dbReference>
<comment type="similarity">
    <text evidence="1">Belongs to the RutC family.</text>
</comment>